<protein>
    <recommendedName>
        <fullName evidence="1">Protein kinase domain-containing protein</fullName>
    </recommendedName>
</protein>
<evidence type="ECO:0000313" key="2">
    <source>
        <dbReference type="EMBL" id="ROW01130.1"/>
    </source>
</evidence>
<organism evidence="2 3">
    <name type="scientific">Cytospora chrysosperma</name>
    <name type="common">Cytospora canker fungus</name>
    <name type="synonym">Sphaeria chrysosperma</name>
    <dbReference type="NCBI Taxonomy" id="252740"/>
    <lineage>
        <taxon>Eukaryota</taxon>
        <taxon>Fungi</taxon>
        <taxon>Dikarya</taxon>
        <taxon>Ascomycota</taxon>
        <taxon>Pezizomycotina</taxon>
        <taxon>Sordariomycetes</taxon>
        <taxon>Sordariomycetidae</taxon>
        <taxon>Diaporthales</taxon>
        <taxon>Cytosporaceae</taxon>
        <taxon>Cytospora</taxon>
    </lineage>
</organism>
<evidence type="ECO:0000259" key="1">
    <source>
        <dbReference type="PROSITE" id="PS50011"/>
    </source>
</evidence>
<keyword evidence="3" id="KW-1185">Reference proteome</keyword>
<dbReference type="Gene3D" id="1.25.10.50">
    <property type="match status" value="1"/>
</dbReference>
<sequence length="665" mass="74201">MTDTANGDTGRLPLESQLAELDDHLEQLLKEDDPSSQFNASLFDRINYQLGPVEYPDLTARFLPKVATIIIKCAAAADSSSDWKGYPPPLINLTIKLLRPVPFTQALELCQAEYLINALNSPEPYINELAFAILEKAARSPSDASILASTPGLLEALLYRWLISPAVSVGQQGVLILGDLLDIDCPLSQPVFTDDQKECYDIRLVRRTVQGHGALWRRLFGDEALCWQVLQKLETELLPPSSTDPKVISQRSLAQDRLLRLLPRLAVLDFNSLARSAASPAPGAPPVSLLEFATLFMVDRQGDELVHLTWIDFMQKLVGALRVADTAKLSVDTLRRLVRDADDAELIDALWGMPGNMIWTPLGEEDAVRAWLREVAPRQALRVGGVESNTASMAPKVTHFRDLDFVAESFDPDTGAFLYTTFTLIEEDDEVYFGQLAIRKLKISLEEYSSALVRVPDAEIYPKLPEGDEQLAVFRDEQPLASNLYLKRPRLIDYEEYKNQNCVEVIPSLLLDEARSLEAISRHPHPGIIGYHGCRARRGFITGLMLNRYTDDLKHYIKDQSKPPLDKAAFLGALESALAHLHSLGLAHNDLNPANILISETGMPVLIDFDSCRPIGQKLLHSRGTPGWTDEGDSWDTSETRHDTFAIGKIRAWWDEQLQLSEPTP</sequence>
<dbReference type="InterPro" id="IPR011009">
    <property type="entry name" value="Kinase-like_dom_sf"/>
</dbReference>
<dbReference type="GO" id="GO:0005524">
    <property type="term" value="F:ATP binding"/>
    <property type="evidence" value="ECO:0007669"/>
    <property type="project" value="InterPro"/>
</dbReference>
<evidence type="ECO:0000313" key="3">
    <source>
        <dbReference type="Proteomes" id="UP000284375"/>
    </source>
</evidence>
<dbReference type="AlphaFoldDB" id="A0A423WCT0"/>
<dbReference type="InterPro" id="IPR000719">
    <property type="entry name" value="Prot_kinase_dom"/>
</dbReference>
<dbReference type="OrthoDB" id="4538483at2759"/>
<reference evidence="2 3" key="1">
    <citation type="submission" date="2015-09" db="EMBL/GenBank/DDBJ databases">
        <title>Host preference determinants of Valsa canker pathogens revealed by comparative genomics.</title>
        <authorList>
            <person name="Yin Z."/>
            <person name="Huang L."/>
        </authorList>
    </citation>
    <scope>NUCLEOTIDE SEQUENCE [LARGE SCALE GENOMIC DNA]</scope>
    <source>
        <strain evidence="2 3">YSFL</strain>
    </source>
</reference>
<gene>
    <name evidence="2" type="ORF">VSDG_02834</name>
</gene>
<dbReference type="Proteomes" id="UP000284375">
    <property type="component" value="Unassembled WGS sequence"/>
</dbReference>
<dbReference type="Pfam" id="PF18795">
    <property type="entry name" value="HSM3_N"/>
    <property type="match status" value="1"/>
</dbReference>
<dbReference type="EMBL" id="LJZO01000007">
    <property type="protein sequence ID" value="ROW01130.1"/>
    <property type="molecule type" value="Genomic_DNA"/>
</dbReference>
<name>A0A423WCT0_CYTCH</name>
<proteinExistence type="predicted"/>
<dbReference type="PROSITE" id="PS50011">
    <property type="entry name" value="PROTEIN_KINASE_DOM"/>
    <property type="match status" value="1"/>
</dbReference>
<dbReference type="SUPFAM" id="SSF56112">
    <property type="entry name" value="Protein kinase-like (PK-like)"/>
    <property type="match status" value="1"/>
</dbReference>
<dbReference type="Gene3D" id="1.10.510.10">
    <property type="entry name" value="Transferase(Phosphotransferase) domain 1"/>
    <property type="match status" value="1"/>
</dbReference>
<feature type="domain" description="Protein kinase" evidence="1">
    <location>
        <begin position="422"/>
        <end position="665"/>
    </location>
</feature>
<dbReference type="Pfam" id="PF00069">
    <property type="entry name" value="Pkinase"/>
    <property type="match status" value="1"/>
</dbReference>
<accession>A0A423WCT0</accession>
<dbReference type="GO" id="GO:0004672">
    <property type="term" value="F:protein kinase activity"/>
    <property type="evidence" value="ECO:0007669"/>
    <property type="project" value="InterPro"/>
</dbReference>
<comment type="caution">
    <text evidence="2">The sequence shown here is derived from an EMBL/GenBank/DDBJ whole genome shotgun (WGS) entry which is preliminary data.</text>
</comment>
<dbReference type="STRING" id="252740.A0A423WCT0"/>
<dbReference type="InterPro" id="IPR041335">
    <property type="entry name" value="HSM3_N"/>
</dbReference>